<evidence type="ECO:0000313" key="3">
    <source>
        <dbReference type="Proteomes" id="UP001221898"/>
    </source>
</evidence>
<organism evidence="2 3">
    <name type="scientific">Aldrovandia affinis</name>
    <dbReference type="NCBI Taxonomy" id="143900"/>
    <lineage>
        <taxon>Eukaryota</taxon>
        <taxon>Metazoa</taxon>
        <taxon>Chordata</taxon>
        <taxon>Craniata</taxon>
        <taxon>Vertebrata</taxon>
        <taxon>Euteleostomi</taxon>
        <taxon>Actinopterygii</taxon>
        <taxon>Neopterygii</taxon>
        <taxon>Teleostei</taxon>
        <taxon>Notacanthiformes</taxon>
        <taxon>Halosauridae</taxon>
        <taxon>Aldrovandia</taxon>
    </lineage>
</organism>
<feature type="region of interest" description="Disordered" evidence="1">
    <location>
        <begin position="1"/>
        <end position="83"/>
    </location>
</feature>
<protein>
    <submittedName>
        <fullName evidence="2">Uncharacterized protein</fullName>
    </submittedName>
</protein>
<gene>
    <name evidence="2" type="ORF">AAFF_G00086280</name>
</gene>
<dbReference type="Proteomes" id="UP001221898">
    <property type="component" value="Unassembled WGS sequence"/>
</dbReference>
<dbReference type="AlphaFoldDB" id="A0AAD7WCI4"/>
<dbReference type="EMBL" id="JAINUG010000154">
    <property type="protein sequence ID" value="KAJ8391678.1"/>
    <property type="molecule type" value="Genomic_DNA"/>
</dbReference>
<name>A0AAD7WCI4_9TELE</name>
<evidence type="ECO:0000313" key="2">
    <source>
        <dbReference type="EMBL" id="KAJ8391678.1"/>
    </source>
</evidence>
<sequence>MPRPQPASFEKHGPGARALEEPPLHRPSPRLRLSPPLPHQPRDNEAFHPPTQEAICVCSAPEVHSTPSPPSHDGRAKGRRGNRVAAFHWLSDTPRVCN</sequence>
<proteinExistence type="predicted"/>
<keyword evidence="3" id="KW-1185">Reference proteome</keyword>
<feature type="compositionally biased region" description="Basic and acidic residues" evidence="1">
    <location>
        <begin position="9"/>
        <end position="24"/>
    </location>
</feature>
<accession>A0AAD7WCI4</accession>
<comment type="caution">
    <text evidence="2">The sequence shown here is derived from an EMBL/GenBank/DDBJ whole genome shotgun (WGS) entry which is preliminary data.</text>
</comment>
<evidence type="ECO:0000256" key="1">
    <source>
        <dbReference type="SAM" id="MobiDB-lite"/>
    </source>
</evidence>
<reference evidence="2" key="1">
    <citation type="journal article" date="2023" name="Science">
        <title>Genome structures resolve the early diversification of teleost fishes.</title>
        <authorList>
            <person name="Parey E."/>
            <person name="Louis A."/>
            <person name="Montfort J."/>
            <person name="Bouchez O."/>
            <person name="Roques C."/>
            <person name="Iampietro C."/>
            <person name="Lluch J."/>
            <person name="Castinel A."/>
            <person name="Donnadieu C."/>
            <person name="Desvignes T."/>
            <person name="Floi Bucao C."/>
            <person name="Jouanno E."/>
            <person name="Wen M."/>
            <person name="Mejri S."/>
            <person name="Dirks R."/>
            <person name="Jansen H."/>
            <person name="Henkel C."/>
            <person name="Chen W.J."/>
            <person name="Zahm M."/>
            <person name="Cabau C."/>
            <person name="Klopp C."/>
            <person name="Thompson A.W."/>
            <person name="Robinson-Rechavi M."/>
            <person name="Braasch I."/>
            <person name="Lecointre G."/>
            <person name="Bobe J."/>
            <person name="Postlethwait J.H."/>
            <person name="Berthelot C."/>
            <person name="Roest Crollius H."/>
            <person name="Guiguen Y."/>
        </authorList>
    </citation>
    <scope>NUCLEOTIDE SEQUENCE</scope>
    <source>
        <strain evidence="2">NC1722</strain>
    </source>
</reference>